<dbReference type="RefSeq" id="WP_209663462.1">
    <property type="nucleotide sequence ID" value="NZ_JAGGMS010000001.1"/>
</dbReference>
<feature type="region of interest" description="Disordered" evidence="1">
    <location>
        <begin position="220"/>
        <end position="250"/>
    </location>
</feature>
<gene>
    <name evidence="3" type="ORF">JOM49_001313</name>
</gene>
<evidence type="ECO:0000313" key="4">
    <source>
        <dbReference type="Proteomes" id="UP000741013"/>
    </source>
</evidence>
<proteinExistence type="predicted"/>
<keyword evidence="2" id="KW-0812">Transmembrane</keyword>
<evidence type="ECO:0000256" key="1">
    <source>
        <dbReference type="SAM" id="MobiDB-lite"/>
    </source>
</evidence>
<organism evidence="3 4">
    <name type="scientific">Amycolatopsis magusensis</name>
    <dbReference type="NCBI Taxonomy" id="882444"/>
    <lineage>
        <taxon>Bacteria</taxon>
        <taxon>Bacillati</taxon>
        <taxon>Actinomycetota</taxon>
        <taxon>Actinomycetes</taxon>
        <taxon>Pseudonocardiales</taxon>
        <taxon>Pseudonocardiaceae</taxon>
        <taxon>Amycolatopsis</taxon>
    </lineage>
</organism>
<sequence>MAEVAADQRGAQRAGRWASRALVVAGGVLAGTAAAWAFATGASATEIPDATEPGAADLTPVTDATVAGLNDTTGGVAELTGDVAGAAAQATSLPTFPQQQRSSDEIDEIDEIDEDVAAAVDEFTSDAVVRPVERTLGAFEHIVRQPEDAPKVIEQTLTPAQHEVEHFGRDFWVLLQPTADSPLPFGNGDPEIPEQPLTAAPDARTAEVYTVAVPGAPADSGSWSDRFGAARAGGPADEGDAGDRELPSPFSPVRAPLAPLTAPTLPGGGNSAGGHFDGLLAGVPAGAAAAFDTATIGSVRSGVRHLMVDPGAQPGVTPD</sequence>
<evidence type="ECO:0000313" key="3">
    <source>
        <dbReference type="EMBL" id="MBP2179787.1"/>
    </source>
</evidence>
<protein>
    <submittedName>
        <fullName evidence="3">Uncharacterized protein</fullName>
    </submittedName>
</protein>
<evidence type="ECO:0000256" key="2">
    <source>
        <dbReference type="SAM" id="Phobius"/>
    </source>
</evidence>
<dbReference type="Proteomes" id="UP000741013">
    <property type="component" value="Unassembled WGS sequence"/>
</dbReference>
<dbReference type="EMBL" id="JAGGMS010000001">
    <property type="protein sequence ID" value="MBP2179787.1"/>
    <property type="molecule type" value="Genomic_DNA"/>
</dbReference>
<comment type="caution">
    <text evidence="3">The sequence shown here is derived from an EMBL/GenBank/DDBJ whole genome shotgun (WGS) entry which is preliminary data.</text>
</comment>
<keyword evidence="2" id="KW-0472">Membrane</keyword>
<keyword evidence="2" id="KW-1133">Transmembrane helix</keyword>
<keyword evidence="4" id="KW-1185">Reference proteome</keyword>
<feature type="transmembrane region" description="Helical" evidence="2">
    <location>
        <begin position="21"/>
        <end position="39"/>
    </location>
</feature>
<accession>A0ABS4PK41</accession>
<name>A0ABS4PK41_9PSEU</name>
<reference evidence="3 4" key="1">
    <citation type="submission" date="2021-03" db="EMBL/GenBank/DDBJ databases">
        <title>Sequencing the genomes of 1000 actinobacteria strains.</title>
        <authorList>
            <person name="Klenk H.-P."/>
        </authorList>
    </citation>
    <scope>NUCLEOTIDE SEQUENCE [LARGE SCALE GENOMIC DNA]</scope>
    <source>
        <strain evidence="3 4">DSM 45510</strain>
    </source>
</reference>